<comment type="function">
    <text evidence="7">Catalyzes the formation of 6,7-dimethyl-8-ribityllumazine by condensation of 5-amino-6-(D-ribitylamino)uracil with 3,4-dihydroxy-2-butanone 4-phosphate. This is the penultimate step in the biosynthesis of riboflavin.</text>
</comment>
<sequence length="207" mass="21980">MGGDDFHKGVKESTRKLDGRGLKVLIVHTRWNSEIVDPLVHGTKASLERYGVLPQNVTVRDVPGAYELPAAALRLIRRSQQQSTNLVSNIVDDLMTTAGELTASVKGSVDSGSIGADIKSGPFDAVVCIGVLIKGSTMHFEYIAEAVSQGIMRVGLDTGVPTVFGVLTCLSDDQAMERAGIGRGEKKGHNHGLDWGAAAVEMALLDL</sequence>
<dbReference type="PANTHER" id="PTHR21058">
    <property type="entry name" value="6,7-DIMETHYL-8-RIBITYLLUMAZINE SYNTHASE DMRL SYNTHASE LUMAZINE SYNTHASE"/>
    <property type="match status" value="1"/>
</dbReference>
<evidence type="ECO:0000256" key="6">
    <source>
        <dbReference type="ARBA" id="ARBA00048785"/>
    </source>
</evidence>
<keyword evidence="4 7" id="KW-0686">Riboflavin biosynthesis</keyword>
<dbReference type="InterPro" id="IPR002180">
    <property type="entry name" value="LS/RS"/>
</dbReference>
<dbReference type="Pfam" id="PF00885">
    <property type="entry name" value="DMRL_synthase"/>
    <property type="match status" value="2"/>
</dbReference>
<accession>A0A9W8I0T0</accession>
<protein>
    <recommendedName>
        <fullName evidence="3 7">6,7-dimethyl-8-ribityllumazine synthase</fullName>
        <shortName evidence="7">DMRL synthase</shortName>
        <ecNumber evidence="3 7">2.5.1.78</ecNumber>
    </recommendedName>
</protein>
<dbReference type="EMBL" id="JANBUO010000497">
    <property type="protein sequence ID" value="KAJ2803653.1"/>
    <property type="molecule type" value="Genomic_DNA"/>
</dbReference>
<dbReference type="OrthoDB" id="2965at2759"/>
<dbReference type="InterPro" id="IPR036467">
    <property type="entry name" value="LS/RS_sf"/>
</dbReference>
<keyword evidence="9" id="KW-1185">Reference proteome</keyword>
<dbReference type="SUPFAM" id="SSF52121">
    <property type="entry name" value="Lumazine synthase"/>
    <property type="match status" value="1"/>
</dbReference>
<dbReference type="EC" id="2.5.1.78" evidence="3 7"/>
<dbReference type="InterPro" id="IPR034964">
    <property type="entry name" value="LS"/>
</dbReference>
<evidence type="ECO:0000256" key="7">
    <source>
        <dbReference type="RuleBase" id="RU003795"/>
    </source>
</evidence>
<dbReference type="AlphaFoldDB" id="A0A9W8I0T0"/>
<dbReference type="GO" id="GO:0009231">
    <property type="term" value="P:riboflavin biosynthetic process"/>
    <property type="evidence" value="ECO:0007669"/>
    <property type="project" value="UniProtKB-KW"/>
</dbReference>
<dbReference type="PANTHER" id="PTHR21058:SF0">
    <property type="entry name" value="6,7-DIMETHYL-8-RIBITYLLUMAZINE SYNTHASE"/>
    <property type="match status" value="1"/>
</dbReference>
<dbReference type="GO" id="GO:0000906">
    <property type="term" value="F:6,7-dimethyl-8-ribityllumazine synthase activity"/>
    <property type="evidence" value="ECO:0007669"/>
    <property type="project" value="UniProtKB-EC"/>
</dbReference>
<dbReference type="Gene3D" id="3.40.50.960">
    <property type="entry name" value="Lumazine/riboflavin synthase"/>
    <property type="match status" value="1"/>
</dbReference>
<keyword evidence="5 7" id="KW-0808">Transferase</keyword>
<gene>
    <name evidence="8" type="primary">RIB4</name>
    <name evidence="8" type="ORF">H4R20_002804</name>
</gene>
<comment type="caution">
    <text evidence="8">The sequence shown here is derived from an EMBL/GenBank/DDBJ whole genome shotgun (WGS) entry which is preliminary data.</text>
</comment>
<comment type="similarity">
    <text evidence="2 7">Belongs to the DMRL synthase family.</text>
</comment>
<evidence type="ECO:0000313" key="9">
    <source>
        <dbReference type="Proteomes" id="UP001140094"/>
    </source>
</evidence>
<dbReference type="Proteomes" id="UP001140094">
    <property type="component" value="Unassembled WGS sequence"/>
</dbReference>
<evidence type="ECO:0000256" key="5">
    <source>
        <dbReference type="ARBA" id="ARBA00022679"/>
    </source>
</evidence>
<name>A0A9W8I0T0_9FUNG</name>
<evidence type="ECO:0000256" key="3">
    <source>
        <dbReference type="ARBA" id="ARBA00012664"/>
    </source>
</evidence>
<organism evidence="8 9">
    <name type="scientific">Coemansia guatemalensis</name>
    <dbReference type="NCBI Taxonomy" id="2761395"/>
    <lineage>
        <taxon>Eukaryota</taxon>
        <taxon>Fungi</taxon>
        <taxon>Fungi incertae sedis</taxon>
        <taxon>Zoopagomycota</taxon>
        <taxon>Kickxellomycotina</taxon>
        <taxon>Kickxellomycetes</taxon>
        <taxon>Kickxellales</taxon>
        <taxon>Kickxellaceae</taxon>
        <taxon>Coemansia</taxon>
    </lineage>
</organism>
<evidence type="ECO:0000313" key="8">
    <source>
        <dbReference type="EMBL" id="KAJ2803653.1"/>
    </source>
</evidence>
<proteinExistence type="inferred from homology"/>
<evidence type="ECO:0000256" key="4">
    <source>
        <dbReference type="ARBA" id="ARBA00022619"/>
    </source>
</evidence>
<reference evidence="8" key="1">
    <citation type="submission" date="2022-07" db="EMBL/GenBank/DDBJ databases">
        <title>Phylogenomic reconstructions and comparative analyses of Kickxellomycotina fungi.</title>
        <authorList>
            <person name="Reynolds N.K."/>
            <person name="Stajich J.E."/>
            <person name="Barry K."/>
            <person name="Grigoriev I.V."/>
            <person name="Crous P."/>
            <person name="Smith M.E."/>
        </authorList>
    </citation>
    <scope>NUCLEOTIDE SEQUENCE</scope>
    <source>
        <strain evidence="8">NRRL 1565</strain>
    </source>
</reference>
<dbReference type="GO" id="GO:0009349">
    <property type="term" value="C:riboflavin synthase complex"/>
    <property type="evidence" value="ECO:0007669"/>
    <property type="project" value="UniProtKB-UniRule"/>
</dbReference>
<comment type="pathway">
    <text evidence="1 7">Cofactor biosynthesis; riboflavin biosynthesis; riboflavin from 2-hydroxy-3-oxobutyl phosphate and 5-amino-6-(D-ribitylamino)uracil: step 1/2.</text>
</comment>
<dbReference type="GO" id="GO:0005758">
    <property type="term" value="C:mitochondrial intermembrane space"/>
    <property type="evidence" value="ECO:0007669"/>
    <property type="project" value="TreeGrafter"/>
</dbReference>
<dbReference type="CDD" id="cd09209">
    <property type="entry name" value="Lumazine_synthase-I"/>
    <property type="match status" value="1"/>
</dbReference>
<comment type="catalytic activity">
    <reaction evidence="6 7">
        <text>(2S)-2-hydroxy-3-oxobutyl phosphate + 5-amino-6-(D-ribitylamino)uracil = 6,7-dimethyl-8-(1-D-ribityl)lumazine + phosphate + 2 H2O + H(+)</text>
        <dbReference type="Rhea" id="RHEA:26152"/>
        <dbReference type="ChEBI" id="CHEBI:15377"/>
        <dbReference type="ChEBI" id="CHEBI:15378"/>
        <dbReference type="ChEBI" id="CHEBI:15934"/>
        <dbReference type="ChEBI" id="CHEBI:43474"/>
        <dbReference type="ChEBI" id="CHEBI:58201"/>
        <dbReference type="ChEBI" id="CHEBI:58830"/>
        <dbReference type="EC" id="2.5.1.78"/>
    </reaction>
</comment>
<dbReference type="HAMAP" id="MF_00178">
    <property type="entry name" value="Lumazine_synth"/>
    <property type="match status" value="1"/>
</dbReference>
<dbReference type="NCBIfam" id="TIGR00114">
    <property type="entry name" value="lumazine-synth"/>
    <property type="match status" value="1"/>
</dbReference>
<evidence type="ECO:0000256" key="1">
    <source>
        <dbReference type="ARBA" id="ARBA00004917"/>
    </source>
</evidence>
<evidence type="ECO:0000256" key="2">
    <source>
        <dbReference type="ARBA" id="ARBA00007424"/>
    </source>
</evidence>